<dbReference type="GO" id="GO:0000329">
    <property type="term" value="C:fungal-type vacuole membrane"/>
    <property type="evidence" value="ECO:0007669"/>
    <property type="project" value="TreeGrafter"/>
</dbReference>
<dbReference type="SUPFAM" id="SSF48371">
    <property type="entry name" value="ARM repeat"/>
    <property type="match status" value="1"/>
</dbReference>
<evidence type="ECO:0000256" key="3">
    <source>
        <dbReference type="ARBA" id="ARBA00022554"/>
    </source>
</evidence>
<keyword evidence="6" id="KW-0449">Lipoprotein</keyword>
<feature type="repeat" description="ARM" evidence="9">
    <location>
        <begin position="337"/>
        <end position="380"/>
    </location>
</feature>
<keyword evidence="5 10" id="KW-0472">Membrane</keyword>
<evidence type="ECO:0000256" key="10">
    <source>
        <dbReference type="RuleBase" id="RU369097"/>
    </source>
</evidence>
<dbReference type="InterPro" id="IPR011989">
    <property type="entry name" value="ARM-like"/>
</dbReference>
<dbReference type="SMART" id="SM00185">
    <property type="entry name" value="ARM"/>
    <property type="match status" value="9"/>
</dbReference>
<dbReference type="GO" id="GO:0000045">
    <property type="term" value="P:autophagosome assembly"/>
    <property type="evidence" value="ECO:0007669"/>
    <property type="project" value="TreeGrafter"/>
</dbReference>
<accession>A0AAV5RD86</accession>
<protein>
    <recommendedName>
        <fullName evidence="8 10">Vacuolar protein 8</fullName>
    </recommendedName>
</protein>
<evidence type="ECO:0000256" key="1">
    <source>
        <dbReference type="ARBA" id="ARBA00004592"/>
    </source>
</evidence>
<evidence type="ECO:0000256" key="5">
    <source>
        <dbReference type="ARBA" id="ARBA00023136"/>
    </source>
</evidence>
<comment type="similarity">
    <text evidence="2 10">Belongs to the beta-catenin family.</text>
</comment>
<feature type="repeat" description="ARM" evidence="9">
    <location>
        <begin position="255"/>
        <end position="297"/>
    </location>
</feature>
<feature type="repeat" description="ARM" evidence="9">
    <location>
        <begin position="212"/>
        <end position="246"/>
    </location>
</feature>
<feature type="repeat" description="ARM" evidence="9">
    <location>
        <begin position="296"/>
        <end position="336"/>
    </location>
</feature>
<comment type="function">
    <text evidence="7 10">Functions in both vacuole inheritance and protein targeting from the cytoplasm to vacuole.</text>
</comment>
<evidence type="ECO:0000256" key="6">
    <source>
        <dbReference type="ARBA" id="ARBA00023288"/>
    </source>
</evidence>
<name>A0AAV5RD86_STABA</name>
<feature type="repeat" description="ARM" evidence="9">
    <location>
        <begin position="89"/>
        <end position="131"/>
    </location>
</feature>
<evidence type="ECO:0000256" key="2">
    <source>
        <dbReference type="ARBA" id="ARBA00005462"/>
    </source>
</evidence>
<organism evidence="11 12">
    <name type="scientific">Starmerella bacillaris</name>
    <name type="common">Yeast</name>
    <name type="synonym">Candida zemplinina</name>
    <dbReference type="NCBI Taxonomy" id="1247836"/>
    <lineage>
        <taxon>Eukaryota</taxon>
        <taxon>Fungi</taxon>
        <taxon>Dikarya</taxon>
        <taxon>Ascomycota</taxon>
        <taxon>Saccharomycotina</taxon>
        <taxon>Dipodascomycetes</taxon>
        <taxon>Dipodascales</taxon>
        <taxon>Trichomonascaceae</taxon>
        <taxon>Starmerella</taxon>
    </lineage>
</organism>
<comment type="subcellular location">
    <subcellularLocation>
        <location evidence="1 10">Vacuole membrane</location>
        <topology evidence="1 10">Lipid-anchor</topology>
    </subcellularLocation>
</comment>
<dbReference type="PANTHER" id="PTHR47249">
    <property type="entry name" value="VACUOLAR PROTEIN 8"/>
    <property type="match status" value="1"/>
</dbReference>
<dbReference type="GO" id="GO:0043495">
    <property type="term" value="F:protein-membrane adaptor activity"/>
    <property type="evidence" value="ECO:0007669"/>
    <property type="project" value="InterPro"/>
</dbReference>
<evidence type="ECO:0000256" key="4">
    <source>
        <dbReference type="ARBA" id="ARBA00022737"/>
    </source>
</evidence>
<feature type="repeat" description="ARM" evidence="9">
    <location>
        <begin position="171"/>
        <end position="213"/>
    </location>
</feature>
<dbReference type="Gene3D" id="1.25.10.10">
    <property type="entry name" value="Leucine-rich Repeat Variant"/>
    <property type="match status" value="2"/>
</dbReference>
<evidence type="ECO:0000313" key="12">
    <source>
        <dbReference type="Proteomes" id="UP001362899"/>
    </source>
</evidence>
<dbReference type="Proteomes" id="UP001362899">
    <property type="component" value="Unassembled WGS sequence"/>
</dbReference>
<gene>
    <name evidence="11" type="ORF">DASB73_001790</name>
</gene>
<dbReference type="InterPro" id="IPR045156">
    <property type="entry name" value="Vac8"/>
</dbReference>
<keyword evidence="3 10" id="KW-0926">Vacuole</keyword>
<evidence type="ECO:0000256" key="8">
    <source>
        <dbReference type="ARBA" id="ARBA00026209"/>
    </source>
</evidence>
<dbReference type="EMBL" id="BTGC01000001">
    <property type="protein sequence ID" value="GMM49221.1"/>
    <property type="molecule type" value="Genomic_DNA"/>
</dbReference>
<dbReference type="FunFam" id="1.25.10.10:FF:000131">
    <property type="entry name" value="Vacuolar protein 8"/>
    <property type="match status" value="1"/>
</dbReference>
<evidence type="ECO:0000313" key="11">
    <source>
        <dbReference type="EMBL" id="GMM49221.1"/>
    </source>
</evidence>
<comment type="caution">
    <text evidence="11">The sequence shown here is derived from an EMBL/GenBank/DDBJ whole genome shotgun (WGS) entry which is preliminary data.</text>
</comment>
<sequence length="562" mass="60979">MGVCWSCCGRLHDNDDSESQAPLLSDDERQAVDNLLRFLDTRDESDVFNDVSLDALDTLVHSDLIDLQRSAALAFAEMTEKFISKVDRRALELILMLLQSPDSEVQRAAGAALGNLAVNNDNKRLIVEMGGLGPLMKQMMSPNVEVQCNAVGCMTNLASFEENKAKIARSGALIPLVKLANSKDLRVQRNATGALLNMTHSDENRQELVNADALPVLVSLLSSSDPDVQYYCATALSNIAVDPANRAQLAQTEPQLVQHLVHLMSLSSPRIQSQAALVLRNLASDSYYQLETVRCNGLPFLLKLMQSSHTALVVASVACVRNLSILPENEGPIVDAKFLPVLVNLLDKTNNEEILCHAVSSLRNLCASSERTKLTVVDMGAVQKFFELLKRVPASVESEISACIAVLALGDEVKSSLLEMGIVPVLLPLTRVLNAGVQGSCAAALGNLCSKVTDYTPFLEAWDEPDGGFHAFLVQFLDSEVPTFEHIAAWTVIQLLESEDSRVVKNIMNSRDIIESIRRLAESGDLGADEGNDLSSSSDVAVPALSKRALALIDNMESKMLA</sequence>
<feature type="repeat" description="ARM" evidence="9">
    <location>
        <begin position="130"/>
        <end position="172"/>
    </location>
</feature>
<evidence type="ECO:0000256" key="9">
    <source>
        <dbReference type="PROSITE-ProRule" id="PRU00259"/>
    </source>
</evidence>
<dbReference type="GO" id="GO:0000011">
    <property type="term" value="P:vacuole inheritance"/>
    <property type="evidence" value="ECO:0007669"/>
    <property type="project" value="UniProtKB-UniRule"/>
</dbReference>
<dbReference type="InterPro" id="IPR000225">
    <property type="entry name" value="Armadillo"/>
</dbReference>
<keyword evidence="12" id="KW-1185">Reference proteome</keyword>
<dbReference type="Pfam" id="PF00514">
    <property type="entry name" value="Arm"/>
    <property type="match status" value="6"/>
</dbReference>
<dbReference type="InterPro" id="IPR016024">
    <property type="entry name" value="ARM-type_fold"/>
</dbReference>
<dbReference type="PANTHER" id="PTHR47249:SF1">
    <property type="entry name" value="VACUOLAR PROTEIN 8"/>
    <property type="match status" value="1"/>
</dbReference>
<dbReference type="AlphaFoldDB" id="A0AAV5RD86"/>
<keyword evidence="4" id="KW-0677">Repeat</keyword>
<dbReference type="PROSITE" id="PS50176">
    <property type="entry name" value="ARM_REPEAT"/>
    <property type="match status" value="7"/>
</dbReference>
<dbReference type="GO" id="GO:0071562">
    <property type="term" value="P:nucleus-vacuole junction assembly"/>
    <property type="evidence" value="ECO:0007669"/>
    <property type="project" value="InterPro"/>
</dbReference>
<evidence type="ECO:0000256" key="7">
    <source>
        <dbReference type="ARBA" id="ARBA00024821"/>
    </source>
</evidence>
<reference evidence="11 12" key="1">
    <citation type="journal article" date="2023" name="Elife">
        <title>Identification of key yeast species and microbe-microbe interactions impacting larval growth of Drosophila in the wild.</title>
        <authorList>
            <person name="Mure A."/>
            <person name="Sugiura Y."/>
            <person name="Maeda R."/>
            <person name="Honda K."/>
            <person name="Sakurai N."/>
            <person name="Takahashi Y."/>
            <person name="Watada M."/>
            <person name="Katoh T."/>
            <person name="Gotoh A."/>
            <person name="Gotoh Y."/>
            <person name="Taniguchi I."/>
            <person name="Nakamura K."/>
            <person name="Hayashi T."/>
            <person name="Katayama T."/>
            <person name="Uemura T."/>
            <person name="Hattori Y."/>
        </authorList>
    </citation>
    <scope>NUCLEOTIDE SEQUENCE [LARGE SCALE GENOMIC DNA]</scope>
    <source>
        <strain evidence="11 12">SB-73</strain>
    </source>
</reference>
<proteinExistence type="inferred from homology"/>